<dbReference type="Pfam" id="PF09728">
    <property type="entry name" value="Taxilin"/>
    <property type="match status" value="1"/>
</dbReference>
<organism evidence="3 4">
    <name type="scientific">Caenorhabditis auriculariae</name>
    <dbReference type="NCBI Taxonomy" id="2777116"/>
    <lineage>
        <taxon>Eukaryota</taxon>
        <taxon>Metazoa</taxon>
        <taxon>Ecdysozoa</taxon>
        <taxon>Nematoda</taxon>
        <taxon>Chromadorea</taxon>
        <taxon>Rhabditida</taxon>
        <taxon>Rhabditina</taxon>
        <taxon>Rhabditomorpha</taxon>
        <taxon>Rhabditoidea</taxon>
        <taxon>Rhabditidae</taxon>
        <taxon>Peloderinae</taxon>
        <taxon>Caenorhabditis</taxon>
    </lineage>
</organism>
<accession>A0A8S1GMT3</accession>
<comment type="caution">
    <text evidence="3">The sequence shown here is derived from an EMBL/GenBank/DDBJ whole genome shotgun (WGS) entry which is preliminary data.</text>
</comment>
<feature type="coiled-coil region" evidence="2">
    <location>
        <begin position="23"/>
        <end position="152"/>
    </location>
</feature>
<dbReference type="Proteomes" id="UP000835052">
    <property type="component" value="Unassembled WGS sequence"/>
</dbReference>
<feature type="coiled-coil region" evidence="2">
    <location>
        <begin position="224"/>
        <end position="286"/>
    </location>
</feature>
<keyword evidence="2" id="KW-0175">Coiled coil</keyword>
<dbReference type="OrthoDB" id="425555at2759"/>
<proteinExistence type="inferred from homology"/>
<sequence>MGKVLDEAIINKSLEGLSTDDKIKNLTKKLIELDGNNAKLKERTTNFEKLTKVNDMLEKKLEKANQVLLRTEESKSKLEELCRGLQRLNQQIRDESMNKMKKLETERQEAVEHLRTTLKDIETSMNAGKERSDALAEDNRKLAEKLQELGREYEGRVTTIETQYEKKEKYWEELLKTRDIEIKLVKTRLEASSINVQKLGLEKDELAKTVLEETARFGGAIETERMLREQVKQYADKYAELTESLSKSNSVFDKFKKEIDRVNSNCRKVESDVNKWRQKYEEASRNVLVLTMANKELVENSSVQDKKLEKLESLCRALSARTPAAAPTPAVENSQ</sequence>
<dbReference type="AlphaFoldDB" id="A0A8S1GMT3"/>
<dbReference type="PANTHER" id="PTHR16127:SF13">
    <property type="entry name" value="GH01188P"/>
    <property type="match status" value="1"/>
</dbReference>
<protein>
    <submittedName>
        <fullName evidence="3">Uncharacterized protein</fullName>
    </submittedName>
</protein>
<dbReference type="EMBL" id="CAJGYM010000001">
    <property type="protein sequence ID" value="CAD6184775.1"/>
    <property type="molecule type" value="Genomic_DNA"/>
</dbReference>
<evidence type="ECO:0000256" key="2">
    <source>
        <dbReference type="SAM" id="Coils"/>
    </source>
</evidence>
<dbReference type="PANTHER" id="PTHR16127">
    <property type="entry name" value="TAXILIN"/>
    <property type="match status" value="1"/>
</dbReference>
<evidence type="ECO:0000256" key="1">
    <source>
        <dbReference type="ARBA" id="ARBA00009550"/>
    </source>
</evidence>
<evidence type="ECO:0000313" key="4">
    <source>
        <dbReference type="Proteomes" id="UP000835052"/>
    </source>
</evidence>
<name>A0A8S1GMT3_9PELO</name>
<dbReference type="GO" id="GO:0019905">
    <property type="term" value="F:syntaxin binding"/>
    <property type="evidence" value="ECO:0007669"/>
    <property type="project" value="InterPro"/>
</dbReference>
<gene>
    <name evidence="3" type="ORF">CAUJ_LOCUS694</name>
</gene>
<comment type="similarity">
    <text evidence="1">Belongs to the taxilin family.</text>
</comment>
<reference evidence="3" key="1">
    <citation type="submission" date="2020-10" db="EMBL/GenBank/DDBJ databases">
        <authorList>
            <person name="Kikuchi T."/>
        </authorList>
    </citation>
    <scope>NUCLEOTIDE SEQUENCE</scope>
    <source>
        <strain evidence="3">NKZ352</strain>
    </source>
</reference>
<keyword evidence="4" id="KW-1185">Reference proteome</keyword>
<dbReference type="InterPro" id="IPR026183">
    <property type="entry name" value="Taxilin_fam"/>
</dbReference>
<evidence type="ECO:0000313" key="3">
    <source>
        <dbReference type="EMBL" id="CAD6184775.1"/>
    </source>
</evidence>